<reference evidence="6 7" key="1">
    <citation type="submission" date="2012-12" db="EMBL/GenBank/DDBJ databases">
        <title>Genome Assembly of Photobacterium sp. AK15.</title>
        <authorList>
            <person name="Khatri I."/>
            <person name="Vaidya B."/>
            <person name="Srinivas T.N.R."/>
            <person name="Subramanian S."/>
            <person name="Pinnaka A."/>
        </authorList>
    </citation>
    <scope>NUCLEOTIDE SEQUENCE [LARGE SCALE GENOMIC DNA]</scope>
    <source>
        <strain evidence="6 7">AK15</strain>
    </source>
</reference>
<dbReference type="PROSITE" id="PS50931">
    <property type="entry name" value="HTH_LYSR"/>
    <property type="match status" value="1"/>
</dbReference>
<dbReference type="InterPro" id="IPR036390">
    <property type="entry name" value="WH_DNA-bd_sf"/>
</dbReference>
<protein>
    <submittedName>
        <fullName evidence="6">Transcriptional regulator, LysR family</fullName>
    </submittedName>
</protein>
<dbReference type="FunFam" id="1.10.10.10:FF:000001">
    <property type="entry name" value="LysR family transcriptional regulator"/>
    <property type="match status" value="1"/>
</dbReference>
<sequence length="293" mass="32853">MRSFVRVVETGSFSTVAREENTTQATISKRVAALESNLGTQLLVRGSRTHTLTETGQSYYERVINILREIEQAESEARSLTTTPRGKLRVTVPVMFGTLYIAPVIPEFLATYPEIQLDLKFSEKMVDLVEEGIDVAIRLGDLKDSSMIARRLGSDDLIIVASPGYLEKHSIPQHPLELKQHNCLVYSLGAKGNIWNFSNQKEDSAVQVSGNFQCDTGCGLMEMLLADTGISFMPTWLVAPYIESGQLVHILKDYYKRYPINAVYPLNRNIPLKTKCFMDFIEEKIKTNPVLAA</sequence>
<dbReference type="PANTHER" id="PTHR30537:SF80">
    <property type="entry name" value="TRANSCRIPTIONAL REGULATOR"/>
    <property type="match status" value="1"/>
</dbReference>
<dbReference type="InterPro" id="IPR000847">
    <property type="entry name" value="LysR_HTH_N"/>
</dbReference>
<dbReference type="InterPro" id="IPR058163">
    <property type="entry name" value="LysR-type_TF_proteobact-type"/>
</dbReference>
<comment type="similarity">
    <text evidence="1">Belongs to the LysR transcriptional regulatory family.</text>
</comment>
<dbReference type="InterPro" id="IPR005119">
    <property type="entry name" value="LysR_subst-bd"/>
</dbReference>
<keyword evidence="2" id="KW-0805">Transcription regulation</keyword>
<feature type="domain" description="HTH lysR-type" evidence="5">
    <location>
        <begin position="1"/>
        <end position="53"/>
    </location>
</feature>
<evidence type="ECO:0000313" key="7">
    <source>
        <dbReference type="Proteomes" id="UP000011134"/>
    </source>
</evidence>
<dbReference type="AlphaFoldDB" id="L8JFB0"/>
<dbReference type="SUPFAM" id="SSF46785">
    <property type="entry name" value="Winged helix' DNA-binding domain"/>
    <property type="match status" value="1"/>
</dbReference>
<dbReference type="SUPFAM" id="SSF53850">
    <property type="entry name" value="Periplasmic binding protein-like II"/>
    <property type="match status" value="1"/>
</dbReference>
<evidence type="ECO:0000256" key="3">
    <source>
        <dbReference type="ARBA" id="ARBA00023125"/>
    </source>
</evidence>
<dbReference type="InterPro" id="IPR036388">
    <property type="entry name" value="WH-like_DNA-bd_sf"/>
</dbReference>
<dbReference type="Pfam" id="PF03466">
    <property type="entry name" value="LysR_substrate"/>
    <property type="match status" value="1"/>
</dbReference>
<dbReference type="PATRIC" id="fig|1056511.3.peg.1456"/>
<comment type="caution">
    <text evidence="6">The sequence shown here is derived from an EMBL/GenBank/DDBJ whole genome shotgun (WGS) entry which is preliminary data.</text>
</comment>
<dbReference type="GO" id="GO:0003677">
    <property type="term" value="F:DNA binding"/>
    <property type="evidence" value="ECO:0007669"/>
    <property type="project" value="UniProtKB-KW"/>
</dbReference>
<accession>L8JFB0</accession>
<dbReference type="FunFam" id="3.40.190.290:FF:000001">
    <property type="entry name" value="Transcriptional regulator, LysR family"/>
    <property type="match status" value="1"/>
</dbReference>
<evidence type="ECO:0000256" key="1">
    <source>
        <dbReference type="ARBA" id="ARBA00009437"/>
    </source>
</evidence>
<evidence type="ECO:0000259" key="5">
    <source>
        <dbReference type="PROSITE" id="PS50931"/>
    </source>
</evidence>
<dbReference type="PANTHER" id="PTHR30537">
    <property type="entry name" value="HTH-TYPE TRANSCRIPTIONAL REGULATOR"/>
    <property type="match status" value="1"/>
</dbReference>
<dbReference type="GO" id="GO:0003700">
    <property type="term" value="F:DNA-binding transcription factor activity"/>
    <property type="evidence" value="ECO:0007669"/>
    <property type="project" value="InterPro"/>
</dbReference>
<dbReference type="EMBL" id="AMZO01000006">
    <property type="protein sequence ID" value="ELR66928.1"/>
    <property type="molecule type" value="Genomic_DNA"/>
</dbReference>
<evidence type="ECO:0000313" key="6">
    <source>
        <dbReference type="EMBL" id="ELR66928.1"/>
    </source>
</evidence>
<dbReference type="Gene3D" id="3.40.190.290">
    <property type="match status" value="1"/>
</dbReference>
<dbReference type="Pfam" id="PF00126">
    <property type="entry name" value="HTH_1"/>
    <property type="match status" value="1"/>
</dbReference>
<evidence type="ECO:0000256" key="2">
    <source>
        <dbReference type="ARBA" id="ARBA00023015"/>
    </source>
</evidence>
<keyword evidence="4" id="KW-0804">Transcription</keyword>
<name>L8JFB0_9GAMM</name>
<organism evidence="6 7">
    <name type="scientific">Photobacterium marinum</name>
    <dbReference type="NCBI Taxonomy" id="1056511"/>
    <lineage>
        <taxon>Bacteria</taxon>
        <taxon>Pseudomonadati</taxon>
        <taxon>Pseudomonadota</taxon>
        <taxon>Gammaproteobacteria</taxon>
        <taxon>Vibrionales</taxon>
        <taxon>Vibrionaceae</taxon>
        <taxon>Photobacterium</taxon>
    </lineage>
</organism>
<evidence type="ECO:0000256" key="4">
    <source>
        <dbReference type="ARBA" id="ARBA00023163"/>
    </source>
</evidence>
<gene>
    <name evidence="6" type="ORF">C942_04627</name>
</gene>
<keyword evidence="3" id="KW-0238">DNA-binding</keyword>
<proteinExistence type="inferred from homology"/>
<keyword evidence="7" id="KW-1185">Reference proteome</keyword>
<dbReference type="Proteomes" id="UP000011134">
    <property type="component" value="Unassembled WGS sequence"/>
</dbReference>
<dbReference type="CDD" id="cd08422">
    <property type="entry name" value="PBP2_CrgA_like"/>
    <property type="match status" value="1"/>
</dbReference>
<dbReference type="Gene3D" id="1.10.10.10">
    <property type="entry name" value="Winged helix-like DNA-binding domain superfamily/Winged helix DNA-binding domain"/>
    <property type="match status" value="1"/>
</dbReference>